<name>A0AAE0HM25_9PEZI</name>
<reference evidence="2" key="1">
    <citation type="journal article" date="2023" name="Mol. Phylogenet. Evol.">
        <title>Genome-scale phylogeny and comparative genomics of the fungal order Sordariales.</title>
        <authorList>
            <person name="Hensen N."/>
            <person name="Bonometti L."/>
            <person name="Westerberg I."/>
            <person name="Brannstrom I.O."/>
            <person name="Guillou S."/>
            <person name="Cros-Aarteil S."/>
            <person name="Calhoun S."/>
            <person name="Haridas S."/>
            <person name="Kuo A."/>
            <person name="Mondo S."/>
            <person name="Pangilinan J."/>
            <person name="Riley R."/>
            <person name="LaButti K."/>
            <person name="Andreopoulos B."/>
            <person name="Lipzen A."/>
            <person name="Chen C."/>
            <person name="Yan M."/>
            <person name="Daum C."/>
            <person name="Ng V."/>
            <person name="Clum A."/>
            <person name="Steindorff A."/>
            <person name="Ohm R.A."/>
            <person name="Martin F."/>
            <person name="Silar P."/>
            <person name="Natvig D.O."/>
            <person name="Lalanne C."/>
            <person name="Gautier V."/>
            <person name="Ament-Velasquez S.L."/>
            <person name="Kruys A."/>
            <person name="Hutchinson M.I."/>
            <person name="Powell A.J."/>
            <person name="Barry K."/>
            <person name="Miller A.N."/>
            <person name="Grigoriev I.V."/>
            <person name="Debuchy R."/>
            <person name="Gladieux P."/>
            <person name="Hiltunen Thoren M."/>
            <person name="Johannesson H."/>
        </authorList>
    </citation>
    <scope>NUCLEOTIDE SEQUENCE</scope>
    <source>
        <strain evidence="2">CBS 168.71</strain>
    </source>
</reference>
<dbReference type="GeneID" id="87840125"/>
<protein>
    <submittedName>
        <fullName evidence="2">Uncharacterized protein</fullName>
    </submittedName>
</protein>
<feature type="signal peptide" evidence="1">
    <location>
        <begin position="1"/>
        <end position="15"/>
    </location>
</feature>
<keyword evidence="1" id="KW-0732">Signal</keyword>
<evidence type="ECO:0000313" key="2">
    <source>
        <dbReference type="EMBL" id="KAK3299019.1"/>
    </source>
</evidence>
<comment type="caution">
    <text evidence="2">The sequence shown here is derived from an EMBL/GenBank/DDBJ whole genome shotgun (WGS) entry which is preliminary data.</text>
</comment>
<gene>
    <name evidence="2" type="ORF">B0H64DRAFT_386890</name>
</gene>
<dbReference type="AlphaFoldDB" id="A0AAE0HM25"/>
<evidence type="ECO:0000313" key="3">
    <source>
        <dbReference type="Proteomes" id="UP001278766"/>
    </source>
</evidence>
<organism evidence="2 3">
    <name type="scientific">Chaetomium fimeti</name>
    <dbReference type="NCBI Taxonomy" id="1854472"/>
    <lineage>
        <taxon>Eukaryota</taxon>
        <taxon>Fungi</taxon>
        <taxon>Dikarya</taxon>
        <taxon>Ascomycota</taxon>
        <taxon>Pezizomycotina</taxon>
        <taxon>Sordariomycetes</taxon>
        <taxon>Sordariomycetidae</taxon>
        <taxon>Sordariales</taxon>
        <taxon>Chaetomiaceae</taxon>
        <taxon>Chaetomium</taxon>
    </lineage>
</organism>
<keyword evidence="3" id="KW-1185">Reference proteome</keyword>
<dbReference type="RefSeq" id="XP_062662533.1">
    <property type="nucleotide sequence ID" value="XM_062803177.1"/>
</dbReference>
<feature type="chain" id="PRO_5042162165" evidence="1">
    <location>
        <begin position="16"/>
        <end position="92"/>
    </location>
</feature>
<reference evidence="2" key="2">
    <citation type="submission" date="2023-06" db="EMBL/GenBank/DDBJ databases">
        <authorList>
            <consortium name="Lawrence Berkeley National Laboratory"/>
            <person name="Haridas S."/>
            <person name="Hensen N."/>
            <person name="Bonometti L."/>
            <person name="Westerberg I."/>
            <person name="Brannstrom I.O."/>
            <person name="Guillou S."/>
            <person name="Cros-Aarteil S."/>
            <person name="Calhoun S."/>
            <person name="Kuo A."/>
            <person name="Mondo S."/>
            <person name="Pangilinan J."/>
            <person name="Riley R."/>
            <person name="Labutti K."/>
            <person name="Andreopoulos B."/>
            <person name="Lipzen A."/>
            <person name="Chen C."/>
            <person name="Yanf M."/>
            <person name="Daum C."/>
            <person name="Ng V."/>
            <person name="Clum A."/>
            <person name="Steindorff A."/>
            <person name="Ohm R."/>
            <person name="Martin F."/>
            <person name="Silar P."/>
            <person name="Natvig D."/>
            <person name="Lalanne C."/>
            <person name="Gautier V."/>
            <person name="Ament-Velasquez S.L."/>
            <person name="Kruys A."/>
            <person name="Hutchinson M.I."/>
            <person name="Powell A.J."/>
            <person name="Barry K."/>
            <person name="Miller A.N."/>
            <person name="Grigoriev I.V."/>
            <person name="Debuchy R."/>
            <person name="Gladieux P."/>
            <person name="Thoren M.H."/>
            <person name="Johannesson H."/>
        </authorList>
    </citation>
    <scope>NUCLEOTIDE SEQUENCE</scope>
    <source>
        <strain evidence="2">CBS 168.71</strain>
    </source>
</reference>
<sequence>MCLCISIWIYLTGRAQSPGEVGPCQAGLEGPKAFSLWVQGLRVRNPSISIEAVTSEDKQPEGRVPDYWTKPVVSTNGGYGAEIDRSSARYLP</sequence>
<proteinExistence type="predicted"/>
<accession>A0AAE0HM25</accession>
<dbReference type="Proteomes" id="UP001278766">
    <property type="component" value="Unassembled WGS sequence"/>
</dbReference>
<evidence type="ECO:0000256" key="1">
    <source>
        <dbReference type="SAM" id="SignalP"/>
    </source>
</evidence>
<dbReference type="EMBL" id="JAUEPN010000002">
    <property type="protein sequence ID" value="KAK3299019.1"/>
    <property type="molecule type" value="Genomic_DNA"/>
</dbReference>